<organism evidence="5 6">
    <name type="scientific">Apilactobacillus kunkeei</name>
    <dbReference type="NCBI Taxonomy" id="148814"/>
    <lineage>
        <taxon>Bacteria</taxon>
        <taxon>Bacillati</taxon>
        <taxon>Bacillota</taxon>
        <taxon>Bacilli</taxon>
        <taxon>Lactobacillales</taxon>
        <taxon>Lactobacillaceae</taxon>
        <taxon>Apilactobacillus</taxon>
    </lineage>
</organism>
<evidence type="ECO:0000256" key="3">
    <source>
        <dbReference type="ARBA" id="ARBA00022833"/>
    </source>
</evidence>
<name>A0A0M9DC08_9LACO</name>
<reference evidence="5 6" key="1">
    <citation type="journal article" date="2015" name="Genome Biol. Evol.">
        <title>Functionally Structured Genomes in Lactobacillus kunkeei Colonizing the Honey Crop and Food Products of Honeybees and Stingless Bees.</title>
        <authorList>
            <person name="Tamarit D."/>
            <person name="Ellegaard K.M."/>
            <person name="Wikander J."/>
            <person name="Olofsson T."/>
            <person name="Vasquez A."/>
            <person name="Andersson S.G."/>
        </authorList>
    </citation>
    <scope>NUCLEOTIDE SEQUENCE [LARGE SCALE GENOMIC DNA]</scope>
    <source>
        <strain evidence="5 6">LAko</strain>
    </source>
</reference>
<evidence type="ECO:0000256" key="2">
    <source>
        <dbReference type="ARBA" id="ARBA00022771"/>
    </source>
</evidence>
<dbReference type="EMBL" id="JXCY01000007">
    <property type="protein sequence ID" value="KOY75756.1"/>
    <property type="molecule type" value="Genomic_DNA"/>
</dbReference>
<sequence length="99" mass="11737">MIYGIQLDSDSRCIHYHQPHDIAAMECGQCHQYFACYQCHNLVVDHDFVPISTKDTKPVMCGRCKHKLSYEQYQDKVCPYCFAQFNPKCELHEHLYFKD</sequence>
<dbReference type="RefSeq" id="WP_080998131.1">
    <property type="nucleotide sequence ID" value="NZ_JXCY01000007.1"/>
</dbReference>
<dbReference type="SUPFAM" id="SSF161219">
    <property type="entry name" value="CHY zinc finger-like"/>
    <property type="match status" value="1"/>
</dbReference>
<keyword evidence="1" id="KW-0479">Metal-binding</keyword>
<dbReference type="InterPro" id="IPR037274">
    <property type="entry name" value="Znf_CHY_sf"/>
</dbReference>
<dbReference type="PROSITE" id="PS51266">
    <property type="entry name" value="ZF_CHY"/>
    <property type="match status" value="1"/>
</dbReference>
<dbReference type="Pfam" id="PF05495">
    <property type="entry name" value="zf-CHY"/>
    <property type="match status" value="1"/>
</dbReference>
<comment type="caution">
    <text evidence="5">The sequence shown here is derived from an EMBL/GenBank/DDBJ whole genome shotgun (WGS) entry which is preliminary data.</text>
</comment>
<dbReference type="InterPro" id="IPR016694">
    <property type="entry name" value="UCP017292"/>
</dbReference>
<dbReference type="GO" id="GO:0008270">
    <property type="term" value="F:zinc ion binding"/>
    <property type="evidence" value="ECO:0007669"/>
    <property type="project" value="UniProtKB-KW"/>
</dbReference>
<proteinExistence type="predicted"/>
<keyword evidence="2" id="KW-0863">Zinc-finger</keyword>
<accession>A0A0M9DC08</accession>
<keyword evidence="3" id="KW-0862">Zinc</keyword>
<evidence type="ECO:0000313" key="5">
    <source>
        <dbReference type="EMBL" id="KOY75756.1"/>
    </source>
</evidence>
<dbReference type="AlphaFoldDB" id="A0A0M9DC08"/>
<gene>
    <name evidence="5" type="ORF">RZ71_01760</name>
</gene>
<protein>
    <submittedName>
        <fullName evidence="5">CHY zinc finger family protein</fullName>
    </submittedName>
</protein>
<dbReference type="Proteomes" id="UP000037778">
    <property type="component" value="Unassembled WGS sequence"/>
</dbReference>
<feature type="domain" description="CHY-type" evidence="4">
    <location>
        <begin position="6"/>
        <end position="83"/>
    </location>
</feature>
<evidence type="ECO:0000259" key="4">
    <source>
        <dbReference type="PROSITE" id="PS51266"/>
    </source>
</evidence>
<evidence type="ECO:0000313" key="6">
    <source>
        <dbReference type="Proteomes" id="UP000037778"/>
    </source>
</evidence>
<evidence type="ECO:0000256" key="1">
    <source>
        <dbReference type="ARBA" id="ARBA00022723"/>
    </source>
</evidence>
<dbReference type="InterPro" id="IPR008913">
    <property type="entry name" value="Znf_CHY"/>
</dbReference>
<dbReference type="PIRSF" id="PIRSF017292">
    <property type="entry name" value="UCP017292_Znf_CHY"/>
    <property type="match status" value="1"/>
</dbReference>
<dbReference type="PATRIC" id="fig|148814.8.peg.1101"/>
<keyword evidence="6" id="KW-1185">Reference proteome</keyword>